<name>A0ABU8M9G4_9PSEU</name>
<protein>
    <recommendedName>
        <fullName evidence="1">ESAT-6-like protein</fullName>
    </recommendedName>
</protein>
<dbReference type="RefSeq" id="WP_337705342.1">
    <property type="nucleotide sequence ID" value="NZ_JBBEGM010000010.1"/>
</dbReference>
<comment type="caution">
    <text evidence="2">The sequence shown here is derived from an EMBL/GenBank/DDBJ whole genome shotgun (WGS) entry which is preliminary data.</text>
</comment>
<dbReference type="Pfam" id="PF06013">
    <property type="entry name" value="WXG100"/>
    <property type="match status" value="1"/>
</dbReference>
<dbReference type="NCBIfam" id="TIGR03930">
    <property type="entry name" value="WXG100_ESAT6"/>
    <property type="match status" value="1"/>
</dbReference>
<reference evidence="2 3" key="1">
    <citation type="submission" date="2024-03" db="EMBL/GenBank/DDBJ databases">
        <title>Actinomycetospora sp. OC33-EN07, a novel actinomycete isolated from wild orchid (Aerides multiflora).</title>
        <authorList>
            <person name="Suriyachadkun C."/>
        </authorList>
    </citation>
    <scope>NUCLEOTIDE SEQUENCE [LARGE SCALE GENOMIC DNA]</scope>
    <source>
        <strain evidence="2 3">OC33-EN07</strain>
    </source>
</reference>
<dbReference type="InterPro" id="IPR010310">
    <property type="entry name" value="T7SS_ESAT-6-like"/>
</dbReference>
<dbReference type="InterPro" id="IPR036689">
    <property type="entry name" value="ESAT-6-like_sf"/>
</dbReference>
<dbReference type="Proteomes" id="UP001369736">
    <property type="component" value="Unassembled WGS sequence"/>
</dbReference>
<dbReference type="EMBL" id="JBBEGM010000010">
    <property type="protein sequence ID" value="MEJ2863974.1"/>
    <property type="molecule type" value="Genomic_DNA"/>
</dbReference>
<evidence type="ECO:0000313" key="3">
    <source>
        <dbReference type="Proteomes" id="UP001369736"/>
    </source>
</evidence>
<dbReference type="SUPFAM" id="SSF140453">
    <property type="entry name" value="EsxAB dimer-like"/>
    <property type="match status" value="1"/>
</dbReference>
<organism evidence="2 3">
    <name type="scientific">Actinomycetospora flava</name>
    <dbReference type="NCBI Taxonomy" id="3129232"/>
    <lineage>
        <taxon>Bacteria</taxon>
        <taxon>Bacillati</taxon>
        <taxon>Actinomycetota</taxon>
        <taxon>Actinomycetes</taxon>
        <taxon>Pseudonocardiales</taxon>
        <taxon>Pseudonocardiaceae</taxon>
        <taxon>Actinomycetospora</taxon>
    </lineage>
</organism>
<evidence type="ECO:0000256" key="1">
    <source>
        <dbReference type="RuleBase" id="RU362001"/>
    </source>
</evidence>
<comment type="similarity">
    <text evidence="1">Belongs to the WXG100 family.</text>
</comment>
<gene>
    <name evidence="2" type="ORF">WCD58_22655</name>
</gene>
<keyword evidence="3" id="KW-1185">Reference proteome</keyword>
<sequence length="98" mass="10512">MSLVKVTSEQLADLGAQLSQGSAQVEEELATMRSRVAPLVAGEWEGAASAAFHQSWEQWAQSAAKLKEALDSISTTLIHASQTYQQAEDAVRNSVTAH</sequence>
<proteinExistence type="inferred from homology"/>
<evidence type="ECO:0000313" key="2">
    <source>
        <dbReference type="EMBL" id="MEJ2863974.1"/>
    </source>
</evidence>
<accession>A0ABU8M9G4</accession>
<dbReference type="Gene3D" id="1.10.287.1060">
    <property type="entry name" value="ESAT-6-like"/>
    <property type="match status" value="1"/>
</dbReference>